<dbReference type="GO" id="GO:0005524">
    <property type="term" value="F:ATP binding"/>
    <property type="evidence" value="ECO:0007669"/>
    <property type="project" value="InterPro"/>
</dbReference>
<evidence type="ECO:0000313" key="3">
    <source>
        <dbReference type="Proteomes" id="UP000198329"/>
    </source>
</evidence>
<feature type="domain" description="ATPase AAA-type core" evidence="1">
    <location>
        <begin position="25"/>
        <end position="323"/>
    </location>
</feature>
<name>A0AAC9XXY1_9GAMM</name>
<dbReference type="AlphaFoldDB" id="A0AAC9XXY1"/>
<dbReference type="PANTHER" id="PTHR32182:SF23">
    <property type="entry name" value="ATP BINDING PROTEIN"/>
    <property type="match status" value="1"/>
</dbReference>
<dbReference type="KEGG" id="png:PNIG_a2502"/>
<keyword evidence="3" id="KW-1185">Reference proteome</keyword>
<dbReference type="GO" id="GO:0006302">
    <property type="term" value="P:double-strand break repair"/>
    <property type="evidence" value="ECO:0007669"/>
    <property type="project" value="TreeGrafter"/>
</dbReference>
<dbReference type="InterPro" id="IPR003959">
    <property type="entry name" value="ATPase_AAA_core"/>
</dbReference>
<organism evidence="2 3">
    <name type="scientific">Pseudoalteromonas nigrifaciens</name>
    <dbReference type="NCBI Taxonomy" id="28109"/>
    <lineage>
        <taxon>Bacteria</taxon>
        <taxon>Pseudomonadati</taxon>
        <taxon>Pseudomonadota</taxon>
        <taxon>Gammaproteobacteria</taxon>
        <taxon>Alteromonadales</taxon>
        <taxon>Pseudoalteromonadaceae</taxon>
        <taxon>Pseudoalteromonas</taxon>
    </lineage>
</organism>
<gene>
    <name evidence="2" type="ORF">PNIG_a2502</name>
</gene>
<proteinExistence type="predicted"/>
<dbReference type="Gene3D" id="3.40.50.300">
    <property type="entry name" value="P-loop containing nucleotide triphosphate hydrolases"/>
    <property type="match status" value="1"/>
</dbReference>
<evidence type="ECO:0000259" key="1">
    <source>
        <dbReference type="Pfam" id="PF13304"/>
    </source>
</evidence>
<dbReference type="GeneID" id="300942144"/>
<dbReference type="PANTHER" id="PTHR32182">
    <property type="entry name" value="DNA REPLICATION AND REPAIR PROTEIN RECF"/>
    <property type="match status" value="1"/>
</dbReference>
<dbReference type="GO" id="GO:0016887">
    <property type="term" value="F:ATP hydrolysis activity"/>
    <property type="evidence" value="ECO:0007669"/>
    <property type="project" value="InterPro"/>
</dbReference>
<dbReference type="Proteomes" id="UP000198329">
    <property type="component" value="Chromosome I"/>
</dbReference>
<dbReference type="EMBL" id="CP011036">
    <property type="protein sequence ID" value="ASM54512.1"/>
    <property type="molecule type" value="Genomic_DNA"/>
</dbReference>
<accession>A0AAC9XXY1</accession>
<reference evidence="2 3" key="1">
    <citation type="submission" date="2015-03" db="EMBL/GenBank/DDBJ databases">
        <authorList>
            <person name="Xie B.-B."/>
            <person name="Rong J.-C."/>
            <person name="Qin Q.-L."/>
            <person name="Zhang Y.-Z."/>
        </authorList>
    </citation>
    <scope>NUCLEOTIDE SEQUENCE [LARGE SCALE GENOMIC DNA]</scope>
    <source>
        <strain evidence="2 3">KMM 661</strain>
    </source>
</reference>
<dbReference type="Pfam" id="PF13304">
    <property type="entry name" value="AAA_21"/>
    <property type="match status" value="1"/>
</dbReference>
<dbReference type="RefSeq" id="WP_089368481.1">
    <property type="nucleotide sequence ID" value="NZ_BJXZ01000015.1"/>
</dbReference>
<dbReference type="InterPro" id="IPR027417">
    <property type="entry name" value="P-loop_NTPase"/>
</dbReference>
<protein>
    <recommendedName>
        <fullName evidence="1">ATPase AAA-type core domain-containing protein</fullName>
    </recommendedName>
</protein>
<sequence length="425" mass="48653">MFIDRIKLENFRGLGEIELSFDEHINLLVGVNGVGKSSVLEAMGIMLSTFTNRVKGTPGYTKKLTNDDIKSGTEELSSTVFMQFKGEPLSWSTTRFAKDHGSGKTQSSELDILNNIIKPLSHKLNEEQKLEEYQTSVPLAAYYSVNRLFRGKANSNDIRKIKYAPLDAYEKSVSIDGVYFKALANWFGYRQRYLESRQGKSASTNDLQLRAVERAITTFLPEFSELRYDEKLKELFIYKDQEALKLKQLSDGELCLIALIADIARRLAIANPALNNPLKGEAIVLIDEIDLHLHPGWQRKLIANFQETFPNTQFIFSTHSPQMISHIEPKNMWLFKRENSEVVAFRPEKSLGMDSNSILLQHLEVDEREPETKNELNKLFIHIEENELEQAEGLINVLIKKCGNIDELRRASAIIKRKRLLELDE</sequence>
<dbReference type="SUPFAM" id="SSF52540">
    <property type="entry name" value="P-loop containing nucleoside triphosphate hydrolases"/>
    <property type="match status" value="1"/>
</dbReference>
<evidence type="ECO:0000313" key="2">
    <source>
        <dbReference type="EMBL" id="ASM54512.1"/>
    </source>
</evidence>
<dbReference type="GO" id="GO:0000731">
    <property type="term" value="P:DNA synthesis involved in DNA repair"/>
    <property type="evidence" value="ECO:0007669"/>
    <property type="project" value="TreeGrafter"/>
</dbReference>